<dbReference type="GO" id="GO:0003949">
    <property type="term" value="F:1-(5-phosphoribosyl)-5-[(5-phosphoribosylamino)methylideneamino]imidazole-4-carboxamide isomerase activity"/>
    <property type="evidence" value="ECO:0007669"/>
    <property type="project" value="InterPro"/>
</dbReference>
<evidence type="ECO:0000313" key="6">
    <source>
        <dbReference type="EMBL" id="TCJ11889.1"/>
    </source>
</evidence>
<protein>
    <recommendedName>
        <fullName evidence="8">Nickel transporter</fullName>
    </recommendedName>
</protein>
<dbReference type="CDD" id="cd04723">
    <property type="entry name" value="HisA_HisF"/>
    <property type="match status" value="1"/>
</dbReference>
<dbReference type="GO" id="GO:0005737">
    <property type="term" value="C:cytoplasm"/>
    <property type="evidence" value="ECO:0007669"/>
    <property type="project" value="TreeGrafter"/>
</dbReference>
<dbReference type="RefSeq" id="WP_131448464.1">
    <property type="nucleotide sequence ID" value="NZ_SJZB01000047.1"/>
</dbReference>
<dbReference type="PANTHER" id="PTHR43090">
    <property type="entry name" value="1-(5-PHOSPHORIBOSYL)-5-[(5-PHOSPHORIBOSYLAMINO)METHYLIDENEAMINO] IMIDAZOLE-4-CARBOXAMIDE ISOMERASE"/>
    <property type="match status" value="1"/>
</dbReference>
<accession>A0A4R1B7X0</accession>
<dbReference type="InterPro" id="IPR006062">
    <property type="entry name" value="His_biosynth"/>
</dbReference>
<dbReference type="InterPro" id="IPR011060">
    <property type="entry name" value="RibuloseP-bd_barrel"/>
</dbReference>
<name>A0A4R1B7X0_9PROT</name>
<comment type="pathway">
    <text evidence="4">Amino-acid biosynthesis.</text>
</comment>
<evidence type="ECO:0000256" key="5">
    <source>
        <dbReference type="RuleBase" id="RU003657"/>
    </source>
</evidence>
<dbReference type="InterPro" id="IPR013785">
    <property type="entry name" value="Aldolase_TIM"/>
</dbReference>
<keyword evidence="7" id="KW-1185">Reference proteome</keyword>
<evidence type="ECO:0000256" key="4">
    <source>
        <dbReference type="ARBA" id="ARBA00029440"/>
    </source>
</evidence>
<keyword evidence="3 5" id="KW-0368">Histidine biosynthesis</keyword>
<gene>
    <name evidence="6" type="ORF">EZJ19_13550</name>
</gene>
<dbReference type="PANTHER" id="PTHR43090:SF2">
    <property type="entry name" value="1-(5-PHOSPHORIBOSYL)-5-[(5-PHOSPHORIBOSYLAMINO)METHYLIDENEAMINO] IMIDAZOLE-4-CARBOXAMIDE ISOMERASE"/>
    <property type="match status" value="1"/>
</dbReference>
<dbReference type="GO" id="GO:0000105">
    <property type="term" value="P:L-histidine biosynthetic process"/>
    <property type="evidence" value="ECO:0007669"/>
    <property type="project" value="UniProtKB-KW"/>
</dbReference>
<dbReference type="Proteomes" id="UP000295443">
    <property type="component" value="Unassembled WGS sequence"/>
</dbReference>
<reference evidence="6 7" key="1">
    <citation type="submission" date="2019-03" db="EMBL/GenBank/DDBJ databases">
        <title>Genome sequence of Thiobacillaceae bacterium LSR1, a sulfur-oxidizing bacterium isolated from freshwater sediment.</title>
        <authorList>
            <person name="Li S."/>
        </authorList>
    </citation>
    <scope>NUCLEOTIDE SEQUENCE [LARGE SCALE GENOMIC DNA]</scope>
    <source>
        <strain evidence="6 7">LSR1</strain>
    </source>
</reference>
<organism evidence="6 7">
    <name type="scientific">Parasulfuritortus cantonensis</name>
    <dbReference type="NCBI Taxonomy" id="2528202"/>
    <lineage>
        <taxon>Bacteria</taxon>
        <taxon>Pseudomonadati</taxon>
        <taxon>Pseudomonadota</taxon>
        <taxon>Betaproteobacteria</taxon>
        <taxon>Nitrosomonadales</taxon>
        <taxon>Thiobacillaceae</taxon>
        <taxon>Parasulfuritortus</taxon>
    </lineage>
</organism>
<dbReference type="InterPro" id="IPR044524">
    <property type="entry name" value="Isoase_HisA-like"/>
</dbReference>
<comment type="similarity">
    <text evidence="1 5">Belongs to the HisA/HisF family.</text>
</comment>
<dbReference type="Gene3D" id="3.20.20.70">
    <property type="entry name" value="Aldolase class I"/>
    <property type="match status" value="1"/>
</dbReference>
<dbReference type="EMBL" id="SJZB01000047">
    <property type="protein sequence ID" value="TCJ11889.1"/>
    <property type="molecule type" value="Genomic_DNA"/>
</dbReference>
<evidence type="ECO:0000256" key="2">
    <source>
        <dbReference type="ARBA" id="ARBA00022605"/>
    </source>
</evidence>
<comment type="caution">
    <text evidence="6">The sequence shown here is derived from an EMBL/GenBank/DDBJ whole genome shotgun (WGS) entry which is preliminary data.</text>
</comment>
<dbReference type="OrthoDB" id="8535539at2"/>
<evidence type="ECO:0000256" key="3">
    <source>
        <dbReference type="ARBA" id="ARBA00023102"/>
    </source>
</evidence>
<sequence>MPASLRLIPVMDLMGGLVVRAKAGRRDEYRPLQSTLCRSCRPEAVLEGLLALYPFETVYLADLDAILGRGDHAELVAGLQRRFPGLEFWVDGGFSDPAAAAAWQARGLGRAVLGSESLARAPGPGELDPGVLLSLDYRGGDFLGPAALEADAGCWPEDVILMTLARVGSNAGPDLATLARFRARAAGTRFLAAGGVRHADDLAALAEAGAAGVLLASALHDGAFSAAQLAELSAPARPAMAARASGRGPDR</sequence>
<dbReference type="SUPFAM" id="SSF51366">
    <property type="entry name" value="Ribulose-phoshate binding barrel"/>
    <property type="match status" value="1"/>
</dbReference>
<proteinExistence type="inferred from homology"/>
<keyword evidence="2 5" id="KW-0028">Amino-acid biosynthesis</keyword>
<evidence type="ECO:0008006" key="8">
    <source>
        <dbReference type="Google" id="ProtNLM"/>
    </source>
</evidence>
<dbReference type="GO" id="GO:0000162">
    <property type="term" value="P:L-tryptophan biosynthetic process"/>
    <property type="evidence" value="ECO:0007669"/>
    <property type="project" value="TreeGrafter"/>
</dbReference>
<dbReference type="Pfam" id="PF00977">
    <property type="entry name" value="His_biosynth"/>
    <property type="match status" value="2"/>
</dbReference>
<evidence type="ECO:0000256" key="1">
    <source>
        <dbReference type="ARBA" id="ARBA00009667"/>
    </source>
</evidence>
<dbReference type="AlphaFoldDB" id="A0A4R1B7X0"/>
<evidence type="ECO:0000313" key="7">
    <source>
        <dbReference type="Proteomes" id="UP000295443"/>
    </source>
</evidence>